<dbReference type="Proteomes" id="UP000239698">
    <property type="component" value="Unassembled WGS sequence"/>
</dbReference>
<dbReference type="Pfam" id="PF22653">
    <property type="entry name" value="DUF7007"/>
    <property type="match status" value="1"/>
</dbReference>
<organism evidence="2 3">
    <name type="scientific">Rathayibacter rathayi</name>
    <name type="common">Corynebacterium rathayi</name>
    <dbReference type="NCBI Taxonomy" id="33887"/>
    <lineage>
        <taxon>Bacteria</taxon>
        <taxon>Bacillati</taxon>
        <taxon>Actinomycetota</taxon>
        <taxon>Actinomycetes</taxon>
        <taxon>Micrococcales</taxon>
        <taxon>Microbacteriaceae</taxon>
        <taxon>Rathayibacter</taxon>
    </lineage>
</organism>
<gene>
    <name evidence="2" type="ORF">C5C40_02450</name>
</gene>
<dbReference type="InterPro" id="IPR054276">
    <property type="entry name" value="DUF7007"/>
</dbReference>
<keyword evidence="3" id="KW-1185">Reference proteome</keyword>
<dbReference type="RefSeq" id="WP_104248476.1">
    <property type="nucleotide sequence ID" value="NZ_PSUD01000002.1"/>
</dbReference>
<feature type="domain" description="DUF7007" evidence="1">
    <location>
        <begin position="47"/>
        <end position="159"/>
    </location>
</feature>
<accession>A0ABX5AEA0</accession>
<comment type="caution">
    <text evidence="2">The sequence shown here is derived from an EMBL/GenBank/DDBJ whole genome shotgun (WGS) entry which is preliminary data.</text>
</comment>
<name>A0ABX5AEA0_RATRA</name>
<proteinExistence type="predicted"/>
<reference evidence="2 3" key="1">
    <citation type="submission" date="2018-02" db="EMBL/GenBank/DDBJ databases">
        <title>Bacteriophage NCPPB3778 and a type I-E CRISPR drive the evolution of the US Biological Select Agent, Rathayibacter toxicus.</title>
        <authorList>
            <person name="Davis E.W.II."/>
            <person name="Tabima J.F."/>
            <person name="Weisberg A.J."/>
            <person name="Lopes L.D."/>
            <person name="Wiseman M.S."/>
            <person name="Wiseman M.S."/>
            <person name="Pupko T."/>
            <person name="Belcher M.S."/>
            <person name="Sechler A.J."/>
            <person name="Tancos M.A."/>
            <person name="Schroeder B.K."/>
            <person name="Murray T.D."/>
            <person name="Luster D.G."/>
            <person name="Schneider W.L."/>
            <person name="Rogers E."/>
            <person name="Andreote F.D."/>
            <person name="Grunwald N.J."/>
            <person name="Putnam M.L."/>
            <person name="Chang J.H."/>
        </authorList>
    </citation>
    <scope>NUCLEOTIDE SEQUENCE [LARGE SCALE GENOMIC DNA]</scope>
    <source>
        <strain evidence="2 3">AY1D6</strain>
    </source>
</reference>
<dbReference type="EMBL" id="PSVT01000003">
    <property type="protein sequence ID" value="PPH79216.1"/>
    <property type="molecule type" value="Genomic_DNA"/>
</dbReference>
<evidence type="ECO:0000313" key="2">
    <source>
        <dbReference type="EMBL" id="PPH79216.1"/>
    </source>
</evidence>
<evidence type="ECO:0000259" key="1">
    <source>
        <dbReference type="Pfam" id="PF22653"/>
    </source>
</evidence>
<sequence>MSTFDASLHPRGHSSNAGAFTYREHTAPEATLAPPTRDWGVVNLEIGSRTPWGPADHVEHPAPGIAIADMPSHGGVKLSAARNRAIPAPLRRPGGWYEEDCEAHIAGMYFPDAFPRRSPESSRDGVIRWFPDAYEEVTGETLLPGQSPQRDRDIWDAAHVDDLVVTSARADPDQPGQVLVTARRANDKQEGVFRVPKAEYDSLRTSDELGRHGRFVVDPTQFEEIPQEPKPEPVPAVRYFSLPVGNTNTARTAIGKDLDRRWRTHDGRVRTLRQILTEEGVSGRTVLVENGKRRFYLEQQMHADSSSATILQVSKATWADIGDAPDTRSRATVLAQDRDIAAHALDAFRATHSRNWDEERKLGGRLRTADEALRDHISNRDADE</sequence>
<evidence type="ECO:0000313" key="3">
    <source>
        <dbReference type="Proteomes" id="UP000239698"/>
    </source>
</evidence>
<protein>
    <recommendedName>
        <fullName evidence="1">DUF7007 domain-containing protein</fullName>
    </recommendedName>
</protein>